<dbReference type="EMBL" id="MPRJ01000015">
    <property type="protein sequence ID" value="OOZ37208.1"/>
    <property type="molecule type" value="Genomic_DNA"/>
</dbReference>
<keyword evidence="1" id="KW-0812">Transmembrane</keyword>
<evidence type="ECO:0000256" key="1">
    <source>
        <dbReference type="SAM" id="Phobius"/>
    </source>
</evidence>
<proteinExistence type="predicted"/>
<accession>A0A1T2KWH2</accession>
<dbReference type="AlphaFoldDB" id="A0A1T2KWH2"/>
<evidence type="ECO:0000313" key="2">
    <source>
        <dbReference type="EMBL" id="OOZ37208.1"/>
    </source>
</evidence>
<keyword evidence="1" id="KW-0472">Membrane</keyword>
<dbReference type="Proteomes" id="UP000190896">
    <property type="component" value="Unassembled WGS sequence"/>
</dbReference>
<protein>
    <submittedName>
        <fullName evidence="2">Uncharacterized protein</fullName>
    </submittedName>
</protein>
<gene>
    <name evidence="2" type="ORF">BOW51_03580</name>
</gene>
<feature type="transmembrane region" description="Helical" evidence="1">
    <location>
        <begin position="26"/>
        <end position="45"/>
    </location>
</feature>
<reference evidence="2 3" key="1">
    <citation type="submission" date="2016-11" db="EMBL/GenBank/DDBJ databases">
        <title>Mixed transmission modes and dynamic genome evolution in an obligate animal-bacterial symbiosis.</title>
        <authorList>
            <person name="Russell S.L."/>
            <person name="Corbett-Detig R.B."/>
            <person name="Cavanaugh C.M."/>
        </authorList>
    </citation>
    <scope>NUCLEOTIDE SEQUENCE [LARGE SCALE GENOMIC DNA]</scope>
    <source>
        <strain evidence="2">Se-Cadez</strain>
    </source>
</reference>
<sequence length="66" mass="7707">MVGVRYSIERIEDKKQEPVQEYPQRFLFHVIPANAGIYLLMRWFWIPASAGMTGFIHPKVSLLSDK</sequence>
<keyword evidence="3" id="KW-1185">Reference proteome</keyword>
<evidence type="ECO:0000313" key="3">
    <source>
        <dbReference type="Proteomes" id="UP000190896"/>
    </source>
</evidence>
<comment type="caution">
    <text evidence="2">The sequence shown here is derived from an EMBL/GenBank/DDBJ whole genome shotgun (WGS) entry which is preliminary data.</text>
</comment>
<organism evidence="2 3">
    <name type="scientific">Solemya velesiana gill symbiont</name>
    <dbReference type="NCBI Taxonomy" id="1918948"/>
    <lineage>
        <taxon>Bacteria</taxon>
        <taxon>Pseudomonadati</taxon>
        <taxon>Pseudomonadota</taxon>
        <taxon>Gammaproteobacteria</taxon>
        <taxon>sulfur-oxidizing symbionts</taxon>
    </lineage>
</organism>
<keyword evidence="1" id="KW-1133">Transmembrane helix</keyword>
<name>A0A1T2KWH2_9GAMM</name>